<evidence type="ECO:0000256" key="1">
    <source>
        <dbReference type="SAM" id="MobiDB-lite"/>
    </source>
</evidence>
<organism evidence="3 4">
    <name type="scientific">Lophiostoma macrostomum CBS 122681</name>
    <dbReference type="NCBI Taxonomy" id="1314788"/>
    <lineage>
        <taxon>Eukaryota</taxon>
        <taxon>Fungi</taxon>
        <taxon>Dikarya</taxon>
        <taxon>Ascomycota</taxon>
        <taxon>Pezizomycotina</taxon>
        <taxon>Dothideomycetes</taxon>
        <taxon>Pleosporomycetidae</taxon>
        <taxon>Pleosporales</taxon>
        <taxon>Lophiostomataceae</taxon>
        <taxon>Lophiostoma</taxon>
    </lineage>
</organism>
<dbReference type="PROSITE" id="PS00028">
    <property type="entry name" value="ZINC_FINGER_C2H2_1"/>
    <property type="match status" value="1"/>
</dbReference>
<dbReference type="EMBL" id="MU004294">
    <property type="protein sequence ID" value="KAF2661347.1"/>
    <property type="molecule type" value="Genomic_DNA"/>
</dbReference>
<keyword evidence="4" id="KW-1185">Reference proteome</keyword>
<dbReference type="InterPro" id="IPR013087">
    <property type="entry name" value="Znf_C2H2_type"/>
</dbReference>
<sequence>MSAMYMPRLQANDCISPSHWPRYEHMPGTPSTIHYQHQKPPEACMYQQPQQQKARPSSIPVQPQISPLHDFSQSSFATRQVLTTDVSLKRIDHYPAMPTPTHMSPVSDTCWSAQDSDCPTYVTYQATNDDVMPSLSTTHGLESLRADGQHIEIGSTYQQWEPSEFNDPSRAFPTPPRYDFEQSTTSPRYDLDFAGTQNSMTPQHTATPLSQIHHPHAYATVPSREVNATHCQPGLTTTSDVPVARRGDRASQRTSSRQYAMHGDLASNRTMPFDETSAGRLSSASSADILKDHSPTTSPKRMSHRLAPNLSTQSPWERRRRASTNEHRRSSESTDSSTLTCDQCPSTFTGFFRRGNRNRHVRQTHSGQANVVTPERTCRECRMPFRRADARRKHEWKQHRLLDARPEKRKERRVSSVASQGEFFLGCAELST</sequence>
<dbReference type="AlphaFoldDB" id="A0A6A6TQ91"/>
<proteinExistence type="predicted"/>
<dbReference type="Gene3D" id="3.30.160.60">
    <property type="entry name" value="Classic Zinc Finger"/>
    <property type="match status" value="1"/>
</dbReference>
<name>A0A6A6TQ91_9PLEO</name>
<evidence type="ECO:0000313" key="4">
    <source>
        <dbReference type="Proteomes" id="UP000799324"/>
    </source>
</evidence>
<reference evidence="3" key="1">
    <citation type="journal article" date="2020" name="Stud. Mycol.">
        <title>101 Dothideomycetes genomes: a test case for predicting lifestyles and emergence of pathogens.</title>
        <authorList>
            <person name="Haridas S."/>
            <person name="Albert R."/>
            <person name="Binder M."/>
            <person name="Bloem J."/>
            <person name="Labutti K."/>
            <person name="Salamov A."/>
            <person name="Andreopoulos B."/>
            <person name="Baker S."/>
            <person name="Barry K."/>
            <person name="Bills G."/>
            <person name="Bluhm B."/>
            <person name="Cannon C."/>
            <person name="Castanera R."/>
            <person name="Culley D."/>
            <person name="Daum C."/>
            <person name="Ezra D."/>
            <person name="Gonzalez J."/>
            <person name="Henrissat B."/>
            <person name="Kuo A."/>
            <person name="Liang C."/>
            <person name="Lipzen A."/>
            <person name="Lutzoni F."/>
            <person name="Magnuson J."/>
            <person name="Mondo S."/>
            <person name="Nolan M."/>
            <person name="Ohm R."/>
            <person name="Pangilinan J."/>
            <person name="Park H.-J."/>
            <person name="Ramirez L."/>
            <person name="Alfaro M."/>
            <person name="Sun H."/>
            <person name="Tritt A."/>
            <person name="Yoshinaga Y."/>
            <person name="Zwiers L.-H."/>
            <person name="Turgeon B."/>
            <person name="Goodwin S."/>
            <person name="Spatafora J."/>
            <person name="Crous P."/>
            <person name="Grigoriev I."/>
        </authorList>
    </citation>
    <scope>NUCLEOTIDE SEQUENCE</scope>
    <source>
        <strain evidence="3">CBS 122681</strain>
    </source>
</reference>
<feature type="compositionally biased region" description="Basic and acidic residues" evidence="1">
    <location>
        <begin position="323"/>
        <end position="332"/>
    </location>
</feature>
<evidence type="ECO:0000259" key="2">
    <source>
        <dbReference type="PROSITE" id="PS00028"/>
    </source>
</evidence>
<dbReference type="OrthoDB" id="8922241at2759"/>
<accession>A0A6A6TQ91</accession>
<feature type="domain" description="C2H2-type" evidence="2">
    <location>
        <begin position="378"/>
        <end position="399"/>
    </location>
</feature>
<dbReference type="Proteomes" id="UP000799324">
    <property type="component" value="Unassembled WGS sequence"/>
</dbReference>
<feature type="region of interest" description="Disordered" evidence="1">
    <location>
        <begin position="161"/>
        <end position="183"/>
    </location>
</feature>
<evidence type="ECO:0000313" key="3">
    <source>
        <dbReference type="EMBL" id="KAF2661347.1"/>
    </source>
</evidence>
<feature type="region of interest" description="Disordered" evidence="1">
    <location>
        <begin position="231"/>
        <end position="339"/>
    </location>
</feature>
<protein>
    <recommendedName>
        <fullName evidence="2">C2H2-type domain-containing protein</fullName>
    </recommendedName>
</protein>
<gene>
    <name evidence="3" type="ORF">K491DRAFT_774031</name>
</gene>